<evidence type="ECO:0000256" key="8">
    <source>
        <dbReference type="ARBA" id="ARBA00023157"/>
    </source>
</evidence>
<accession>A0A0P7W164</accession>
<dbReference type="InterPro" id="IPR013106">
    <property type="entry name" value="Ig_V-set"/>
</dbReference>
<keyword evidence="11" id="KW-0393">Immunoglobulin domain</keyword>
<dbReference type="SUPFAM" id="SSF48726">
    <property type="entry name" value="Immunoglobulin"/>
    <property type="match status" value="2"/>
</dbReference>
<keyword evidence="8" id="KW-1015">Disulfide bond</keyword>
<evidence type="ECO:0000313" key="16">
    <source>
        <dbReference type="Proteomes" id="UP000034805"/>
    </source>
</evidence>
<dbReference type="InterPro" id="IPR003598">
    <property type="entry name" value="Ig_sub2"/>
</dbReference>
<organism evidence="15 16">
    <name type="scientific">Scleropages formosus</name>
    <name type="common">Asian bonytongue</name>
    <name type="synonym">Osteoglossum formosum</name>
    <dbReference type="NCBI Taxonomy" id="113540"/>
    <lineage>
        <taxon>Eukaryota</taxon>
        <taxon>Metazoa</taxon>
        <taxon>Chordata</taxon>
        <taxon>Craniata</taxon>
        <taxon>Vertebrata</taxon>
        <taxon>Euteleostomi</taxon>
        <taxon>Actinopterygii</taxon>
        <taxon>Neopterygii</taxon>
        <taxon>Teleostei</taxon>
        <taxon>Osteoglossocephala</taxon>
        <taxon>Osteoglossomorpha</taxon>
        <taxon>Osteoglossiformes</taxon>
        <taxon>Osteoglossidae</taxon>
        <taxon>Scleropages</taxon>
    </lineage>
</organism>
<dbReference type="SMART" id="SM00409">
    <property type="entry name" value="IG"/>
    <property type="match status" value="2"/>
</dbReference>
<dbReference type="PROSITE" id="PS50835">
    <property type="entry name" value="IG_LIKE"/>
    <property type="match status" value="2"/>
</dbReference>
<keyword evidence="6" id="KW-0130">Cell adhesion</keyword>
<evidence type="ECO:0000256" key="1">
    <source>
        <dbReference type="ARBA" id="ARBA00004609"/>
    </source>
</evidence>
<comment type="caution">
    <text evidence="15">The sequence shown here is derived from an EMBL/GenBank/DDBJ whole genome shotgun (WGS) entry which is preliminary data.</text>
</comment>
<gene>
    <name evidence="15" type="ORF">Z043_100180</name>
</gene>
<feature type="domain" description="Ig-like" evidence="14">
    <location>
        <begin position="1"/>
        <end position="80"/>
    </location>
</feature>
<dbReference type="Gene3D" id="2.60.40.10">
    <property type="entry name" value="Immunoglobulins"/>
    <property type="match status" value="2"/>
</dbReference>
<evidence type="ECO:0000256" key="6">
    <source>
        <dbReference type="ARBA" id="ARBA00022889"/>
    </source>
</evidence>
<proteinExistence type="inferred from homology"/>
<keyword evidence="7" id="KW-0472">Membrane</keyword>
<dbReference type="SMART" id="SM00408">
    <property type="entry name" value="IGc2"/>
    <property type="match status" value="1"/>
</dbReference>
<dbReference type="AlphaFoldDB" id="A0A0P7W164"/>
<evidence type="ECO:0000256" key="9">
    <source>
        <dbReference type="ARBA" id="ARBA00023180"/>
    </source>
</evidence>
<evidence type="ECO:0000313" key="15">
    <source>
        <dbReference type="EMBL" id="KPP80184.1"/>
    </source>
</evidence>
<dbReference type="GO" id="GO:0098552">
    <property type="term" value="C:side of membrane"/>
    <property type="evidence" value="ECO:0007669"/>
    <property type="project" value="UniProtKB-KW"/>
</dbReference>
<evidence type="ECO:0000256" key="11">
    <source>
        <dbReference type="ARBA" id="ARBA00023319"/>
    </source>
</evidence>
<evidence type="ECO:0000256" key="3">
    <source>
        <dbReference type="ARBA" id="ARBA00022622"/>
    </source>
</evidence>
<evidence type="ECO:0000256" key="7">
    <source>
        <dbReference type="ARBA" id="ARBA00023136"/>
    </source>
</evidence>
<dbReference type="PANTHER" id="PTHR42757">
    <property type="entry name" value="IGLON FAMILY OF IMMUNOGLOBULIN SUPERFAMILY-RELATED"/>
    <property type="match status" value="1"/>
</dbReference>
<evidence type="ECO:0000256" key="10">
    <source>
        <dbReference type="ARBA" id="ARBA00023288"/>
    </source>
</evidence>
<evidence type="ECO:0000256" key="4">
    <source>
        <dbReference type="ARBA" id="ARBA00022729"/>
    </source>
</evidence>
<keyword evidence="3" id="KW-0336">GPI-anchor</keyword>
<dbReference type="InterPro" id="IPR003599">
    <property type="entry name" value="Ig_sub"/>
</dbReference>
<protein>
    <recommendedName>
        <fullName evidence="13">Neuronal growth regulator 1</fullName>
    </recommendedName>
</protein>
<dbReference type="GO" id="GO:0007155">
    <property type="term" value="P:cell adhesion"/>
    <property type="evidence" value="ECO:0007669"/>
    <property type="project" value="UniProtKB-KW"/>
</dbReference>
<dbReference type="Pfam" id="PF13927">
    <property type="entry name" value="Ig_3"/>
    <property type="match status" value="1"/>
</dbReference>
<sequence length="269" mass="28942">MSRCYLSDGLSKGAWLNRSSIIFAGEDKWSVDPRVSIVSGTGSKHEYSLQIQKVDVTDDGQYTCSVQSDHNPQSNHIHLSVKGGGGADLVGSYCVAGVGFESRLERFAVDWRPVRGACAFPPSTLHPVLPGKFSVSGTGEWLVDWRSGSERGSVGEIYDISPDITVNEGSNVSLSCLATGKPEPTISWRHVTPLAKKFDTGEYLTITGITRDQAGDYECSAQNDISFPDTKTVRVTVDCAEDNEAATAARKTGSLLALHSDLGLLRTVI</sequence>
<reference evidence="15 16" key="1">
    <citation type="submission" date="2015-08" db="EMBL/GenBank/DDBJ databases">
        <title>The genome of the Asian arowana (Scleropages formosus).</title>
        <authorList>
            <person name="Tan M.H."/>
            <person name="Gan H.M."/>
            <person name="Croft L.J."/>
            <person name="Austin C.M."/>
        </authorList>
    </citation>
    <scope>NUCLEOTIDE SEQUENCE [LARGE SCALE GENOMIC DNA]</scope>
    <source>
        <strain evidence="15">Aro1</strain>
    </source>
</reference>
<dbReference type="InterPro" id="IPR013783">
    <property type="entry name" value="Ig-like_fold"/>
</dbReference>
<dbReference type="Proteomes" id="UP000034805">
    <property type="component" value="Unassembled WGS sequence"/>
</dbReference>
<keyword evidence="4" id="KW-0732">Signal</keyword>
<dbReference type="InterPro" id="IPR050876">
    <property type="entry name" value="IgLON_domain"/>
</dbReference>
<name>A0A0P7W164_SCLFO</name>
<comment type="similarity">
    <text evidence="12">Belongs to the immunoglobulin superfamily. IgLON family.</text>
</comment>
<evidence type="ECO:0000256" key="13">
    <source>
        <dbReference type="ARBA" id="ARBA00041100"/>
    </source>
</evidence>
<dbReference type="InterPro" id="IPR007110">
    <property type="entry name" value="Ig-like_dom"/>
</dbReference>
<dbReference type="Pfam" id="PF07686">
    <property type="entry name" value="V-set"/>
    <property type="match status" value="1"/>
</dbReference>
<keyword evidence="9" id="KW-0325">Glycoprotein</keyword>
<keyword evidence="5" id="KW-0677">Repeat</keyword>
<evidence type="ECO:0000256" key="2">
    <source>
        <dbReference type="ARBA" id="ARBA00022475"/>
    </source>
</evidence>
<dbReference type="InterPro" id="IPR036179">
    <property type="entry name" value="Ig-like_dom_sf"/>
</dbReference>
<dbReference type="GO" id="GO:0005886">
    <property type="term" value="C:plasma membrane"/>
    <property type="evidence" value="ECO:0007669"/>
    <property type="project" value="UniProtKB-SubCell"/>
</dbReference>
<evidence type="ECO:0000259" key="14">
    <source>
        <dbReference type="PROSITE" id="PS50835"/>
    </source>
</evidence>
<keyword evidence="2" id="KW-1003">Cell membrane</keyword>
<evidence type="ECO:0000256" key="12">
    <source>
        <dbReference type="ARBA" id="ARBA00037995"/>
    </source>
</evidence>
<feature type="domain" description="Ig-like" evidence="14">
    <location>
        <begin position="155"/>
        <end position="236"/>
    </location>
</feature>
<evidence type="ECO:0000256" key="5">
    <source>
        <dbReference type="ARBA" id="ARBA00022737"/>
    </source>
</evidence>
<keyword evidence="10" id="KW-0449">Lipoprotein</keyword>
<dbReference type="EMBL" id="JARO02000037">
    <property type="protein sequence ID" value="KPP80184.1"/>
    <property type="molecule type" value="Genomic_DNA"/>
</dbReference>
<comment type="subcellular location">
    <subcellularLocation>
        <location evidence="1">Cell membrane</location>
        <topology evidence="1">Lipid-anchor</topology>
        <topology evidence="1">GPI-anchor</topology>
    </subcellularLocation>
</comment>
<dbReference type="PANTHER" id="PTHR42757:SF6">
    <property type="entry name" value="NEURONAL GROWTH REGULATOR 1"/>
    <property type="match status" value="1"/>
</dbReference>